<evidence type="ECO:0000313" key="6">
    <source>
        <dbReference type="Proteomes" id="UP000311919"/>
    </source>
</evidence>
<reference evidence="5 6" key="1">
    <citation type="submission" date="2019-03" db="EMBL/GenBank/DDBJ databases">
        <title>An improved genome assembly of the fluke Schistosoma japonicum.</title>
        <authorList>
            <person name="Hu W."/>
            <person name="Luo F."/>
            <person name="Yin M."/>
            <person name="Mo X."/>
            <person name="Sun C."/>
            <person name="Wu Q."/>
            <person name="Zhu B."/>
            <person name="Xiang M."/>
            <person name="Wang J."/>
            <person name="Wang Y."/>
            <person name="Zhang T."/>
            <person name="Xu B."/>
            <person name="Zheng H."/>
            <person name="Feng Z."/>
        </authorList>
    </citation>
    <scope>NUCLEOTIDE SEQUENCE [LARGE SCALE GENOMIC DNA]</scope>
    <source>
        <strain evidence="5">HuSjv2</strain>
        <tissue evidence="5">Worms</tissue>
    </source>
</reference>
<keyword evidence="6" id="KW-1185">Reference proteome</keyword>
<dbReference type="Proteomes" id="UP000311919">
    <property type="component" value="Unassembled WGS sequence"/>
</dbReference>
<evidence type="ECO:0000256" key="1">
    <source>
        <dbReference type="ARBA" id="ARBA00022737"/>
    </source>
</evidence>
<dbReference type="InterPro" id="IPR050145">
    <property type="entry name" value="Centrin_CML-like"/>
</dbReference>
<dbReference type="OrthoDB" id="343296at2759"/>
<dbReference type="EMBL" id="SKCS01000148">
    <property type="protein sequence ID" value="TNN15427.1"/>
    <property type="molecule type" value="Genomic_DNA"/>
</dbReference>
<dbReference type="PANTHER" id="PTHR23050">
    <property type="entry name" value="CALCIUM BINDING PROTEIN"/>
    <property type="match status" value="1"/>
</dbReference>
<feature type="domain" description="EF-hand" evidence="4">
    <location>
        <begin position="44"/>
        <end position="79"/>
    </location>
</feature>
<keyword evidence="3" id="KW-1133">Transmembrane helix</keyword>
<keyword evidence="3" id="KW-0812">Transmembrane</keyword>
<comment type="caution">
    <text evidence="5">The sequence shown here is derived from an EMBL/GenBank/DDBJ whole genome shotgun (WGS) entry which is preliminary data.</text>
</comment>
<dbReference type="PROSITE" id="PS50222">
    <property type="entry name" value="EF_HAND_2"/>
    <property type="match status" value="2"/>
</dbReference>
<dbReference type="InterPro" id="IPR011992">
    <property type="entry name" value="EF-hand-dom_pair"/>
</dbReference>
<accession>A0A4Z2DG25</accession>
<dbReference type="Pfam" id="PF13499">
    <property type="entry name" value="EF-hand_7"/>
    <property type="match status" value="1"/>
</dbReference>
<dbReference type="PROSITE" id="PS00018">
    <property type="entry name" value="EF_HAND_1"/>
    <property type="match status" value="1"/>
</dbReference>
<dbReference type="GO" id="GO:0005509">
    <property type="term" value="F:calcium ion binding"/>
    <property type="evidence" value="ECO:0007669"/>
    <property type="project" value="InterPro"/>
</dbReference>
<dbReference type="CDD" id="cd00051">
    <property type="entry name" value="EFh"/>
    <property type="match status" value="1"/>
</dbReference>
<gene>
    <name evidence="5" type="ORF">EWB00_001301</name>
</gene>
<keyword evidence="2" id="KW-0106">Calcium</keyword>
<feature type="transmembrane region" description="Helical" evidence="3">
    <location>
        <begin position="20"/>
        <end position="41"/>
    </location>
</feature>
<evidence type="ECO:0000259" key="4">
    <source>
        <dbReference type="PROSITE" id="PS50222"/>
    </source>
</evidence>
<dbReference type="InterPro" id="IPR002048">
    <property type="entry name" value="EF_hand_dom"/>
</dbReference>
<dbReference type="InterPro" id="IPR018247">
    <property type="entry name" value="EF_Hand_1_Ca_BS"/>
</dbReference>
<keyword evidence="1" id="KW-0677">Repeat</keyword>
<dbReference type="Gene3D" id="1.10.238.10">
    <property type="entry name" value="EF-hand"/>
    <property type="match status" value="1"/>
</dbReference>
<sequence length="113" mass="13101">MSLVVVTLFAKSYVLMYSIQFISFLYVIFICVCFLVTDMILDRDPVTEMIRAFKLFDEDDSGKITYRNLKKVSKELGENLSDQELRAMIEEFDQDGDGALNLEEFMALMTKEI</sequence>
<keyword evidence="3" id="KW-0472">Membrane</keyword>
<evidence type="ECO:0000256" key="2">
    <source>
        <dbReference type="ARBA" id="ARBA00022837"/>
    </source>
</evidence>
<name>A0A4Z2DG25_SCHJA</name>
<dbReference type="SMART" id="SM00054">
    <property type="entry name" value="EFh"/>
    <property type="match status" value="2"/>
</dbReference>
<dbReference type="AlphaFoldDB" id="A0A4Z2DG25"/>
<organism evidence="5 6">
    <name type="scientific">Schistosoma japonicum</name>
    <name type="common">Blood fluke</name>
    <dbReference type="NCBI Taxonomy" id="6182"/>
    <lineage>
        <taxon>Eukaryota</taxon>
        <taxon>Metazoa</taxon>
        <taxon>Spiralia</taxon>
        <taxon>Lophotrochozoa</taxon>
        <taxon>Platyhelminthes</taxon>
        <taxon>Trematoda</taxon>
        <taxon>Digenea</taxon>
        <taxon>Strigeidida</taxon>
        <taxon>Schistosomatoidea</taxon>
        <taxon>Schistosomatidae</taxon>
        <taxon>Schistosoma</taxon>
    </lineage>
</organism>
<dbReference type="FunFam" id="1.10.238.10:FF:000001">
    <property type="entry name" value="Calmodulin 1"/>
    <property type="match status" value="1"/>
</dbReference>
<feature type="domain" description="EF-hand" evidence="4">
    <location>
        <begin position="80"/>
        <end position="113"/>
    </location>
</feature>
<protein>
    <submittedName>
        <fullName evidence="5">Centrin-3 isoform 4</fullName>
    </submittedName>
</protein>
<proteinExistence type="predicted"/>
<dbReference type="SUPFAM" id="SSF47473">
    <property type="entry name" value="EF-hand"/>
    <property type="match status" value="1"/>
</dbReference>
<evidence type="ECO:0000313" key="5">
    <source>
        <dbReference type="EMBL" id="TNN15427.1"/>
    </source>
</evidence>
<evidence type="ECO:0000256" key="3">
    <source>
        <dbReference type="SAM" id="Phobius"/>
    </source>
</evidence>